<accession>A0A8K0JSK9</accession>
<gene>
    <name evidence="2" type="ORF">J437_LFUL018310</name>
</gene>
<dbReference type="OrthoDB" id="414666at2759"/>
<organism evidence="2 3">
    <name type="scientific">Ladona fulva</name>
    <name type="common">Scarce chaser dragonfly</name>
    <name type="synonym">Libellula fulva</name>
    <dbReference type="NCBI Taxonomy" id="123851"/>
    <lineage>
        <taxon>Eukaryota</taxon>
        <taxon>Metazoa</taxon>
        <taxon>Ecdysozoa</taxon>
        <taxon>Arthropoda</taxon>
        <taxon>Hexapoda</taxon>
        <taxon>Insecta</taxon>
        <taxon>Pterygota</taxon>
        <taxon>Palaeoptera</taxon>
        <taxon>Odonata</taxon>
        <taxon>Epiprocta</taxon>
        <taxon>Anisoptera</taxon>
        <taxon>Libelluloidea</taxon>
        <taxon>Libellulidae</taxon>
        <taxon>Ladona</taxon>
    </lineage>
</organism>
<evidence type="ECO:0000313" key="3">
    <source>
        <dbReference type="Proteomes" id="UP000792457"/>
    </source>
</evidence>
<dbReference type="Proteomes" id="UP000792457">
    <property type="component" value="Unassembled WGS sequence"/>
</dbReference>
<comment type="caution">
    <text evidence="2">The sequence shown here is derived from an EMBL/GenBank/DDBJ whole genome shotgun (WGS) entry which is preliminary data.</text>
</comment>
<name>A0A8K0JSK9_LADFU</name>
<sequence length="116" mass="13669">MENPHGHNKRYDHVGHSTHGHDKRYEIDFIPINQRFKNSVSNAKTLPGADADTDHNLLIMDMLTRLKHVTRNKQPAKKWNLMKLKEDKKKITKILEEKLKKGEDQKKYLFKKIGNI</sequence>
<reference evidence="2" key="1">
    <citation type="submission" date="2013-04" db="EMBL/GenBank/DDBJ databases">
        <authorList>
            <person name="Qu J."/>
            <person name="Murali S.C."/>
            <person name="Bandaranaike D."/>
            <person name="Bellair M."/>
            <person name="Blankenburg K."/>
            <person name="Chao H."/>
            <person name="Dinh H."/>
            <person name="Doddapaneni H."/>
            <person name="Downs B."/>
            <person name="Dugan-Rocha S."/>
            <person name="Elkadiri S."/>
            <person name="Gnanaolivu R.D."/>
            <person name="Hernandez B."/>
            <person name="Javaid M."/>
            <person name="Jayaseelan J.C."/>
            <person name="Lee S."/>
            <person name="Li M."/>
            <person name="Ming W."/>
            <person name="Munidasa M."/>
            <person name="Muniz J."/>
            <person name="Nguyen L."/>
            <person name="Ongeri F."/>
            <person name="Osuji N."/>
            <person name="Pu L.-L."/>
            <person name="Puazo M."/>
            <person name="Qu C."/>
            <person name="Quiroz J."/>
            <person name="Raj R."/>
            <person name="Weissenberger G."/>
            <person name="Xin Y."/>
            <person name="Zou X."/>
            <person name="Han Y."/>
            <person name="Richards S."/>
            <person name="Worley K."/>
            <person name="Muzny D."/>
            <person name="Gibbs R."/>
        </authorList>
    </citation>
    <scope>NUCLEOTIDE SEQUENCE</scope>
    <source>
        <strain evidence="2">Sampled in the wild</strain>
    </source>
</reference>
<proteinExistence type="predicted"/>
<keyword evidence="3" id="KW-1185">Reference proteome</keyword>
<feature type="compositionally biased region" description="Basic and acidic residues" evidence="1">
    <location>
        <begin position="9"/>
        <end position="20"/>
    </location>
</feature>
<dbReference type="AlphaFoldDB" id="A0A8K0JSK9"/>
<protein>
    <submittedName>
        <fullName evidence="2">Uncharacterized protein</fullName>
    </submittedName>
</protein>
<dbReference type="EMBL" id="KZ308118">
    <property type="protein sequence ID" value="KAG8221942.1"/>
    <property type="molecule type" value="Genomic_DNA"/>
</dbReference>
<evidence type="ECO:0000313" key="2">
    <source>
        <dbReference type="EMBL" id="KAG8221942.1"/>
    </source>
</evidence>
<feature type="region of interest" description="Disordered" evidence="1">
    <location>
        <begin position="1"/>
        <end position="20"/>
    </location>
</feature>
<evidence type="ECO:0000256" key="1">
    <source>
        <dbReference type="SAM" id="MobiDB-lite"/>
    </source>
</evidence>
<reference evidence="2" key="2">
    <citation type="submission" date="2017-10" db="EMBL/GenBank/DDBJ databases">
        <title>Ladona fulva Genome sequencing and assembly.</title>
        <authorList>
            <person name="Murali S."/>
            <person name="Richards S."/>
            <person name="Bandaranaike D."/>
            <person name="Bellair M."/>
            <person name="Blankenburg K."/>
            <person name="Chao H."/>
            <person name="Dinh H."/>
            <person name="Doddapaneni H."/>
            <person name="Dugan-Rocha S."/>
            <person name="Elkadiri S."/>
            <person name="Gnanaolivu R."/>
            <person name="Hernandez B."/>
            <person name="Skinner E."/>
            <person name="Javaid M."/>
            <person name="Lee S."/>
            <person name="Li M."/>
            <person name="Ming W."/>
            <person name="Munidasa M."/>
            <person name="Muniz J."/>
            <person name="Nguyen L."/>
            <person name="Hughes D."/>
            <person name="Osuji N."/>
            <person name="Pu L.-L."/>
            <person name="Puazo M."/>
            <person name="Qu C."/>
            <person name="Quiroz J."/>
            <person name="Raj R."/>
            <person name="Weissenberger G."/>
            <person name="Xin Y."/>
            <person name="Zou X."/>
            <person name="Han Y."/>
            <person name="Worley K."/>
            <person name="Muzny D."/>
            <person name="Gibbs R."/>
        </authorList>
    </citation>
    <scope>NUCLEOTIDE SEQUENCE</scope>
    <source>
        <strain evidence="2">Sampled in the wild</strain>
    </source>
</reference>